<keyword evidence="6" id="KW-1185">Reference proteome</keyword>
<organism evidence="5 6">
    <name type="scientific">Patellaria atrata CBS 101060</name>
    <dbReference type="NCBI Taxonomy" id="1346257"/>
    <lineage>
        <taxon>Eukaryota</taxon>
        <taxon>Fungi</taxon>
        <taxon>Dikarya</taxon>
        <taxon>Ascomycota</taxon>
        <taxon>Pezizomycotina</taxon>
        <taxon>Dothideomycetes</taxon>
        <taxon>Dothideomycetes incertae sedis</taxon>
        <taxon>Patellariales</taxon>
        <taxon>Patellariaceae</taxon>
        <taxon>Patellaria</taxon>
    </lineage>
</organism>
<sequence>MTSIELTPAVLLFNLPPSSLAGIDLLSFTTTPRFLGIKNLPPGFHFIFTSPNSSSSIRHGAWFQVKGLSQPPDLFIFKWDPTTEVLVPEADIAEILRWRANLGSLWRERLTPYRQSRDSSSHTLEEEKINDWPDLTDKITEFLLNRITYDPPDHWSLTSASSAKEDIDDIPGLTAEQNLLGREKELRFIPVELKRTWREGATGRERTDAARDRSWMLGDIVIRHCRGREMELIGELQFTFLMVLILSNYSCLEQWKRVLSLLFTCKRAVETSPELFVRTLRLLKLQLQRCEDVEGGLFDLSDDGAGFLKILLKRFKRSLEDLAGKGKSDVVDELDELEVYIKGEHGWELDPHIAKRGMLELEDGERVEMDTAEYDEDDEEGEYAPVIVELTSDQANEIKSEGKNRTTMSPPVEEEEEDDADLDDMDMRY</sequence>
<accession>A0A9P4SI02</accession>
<comment type="caution">
    <text evidence="5">The sequence shown here is derived from an EMBL/GenBank/DDBJ whole genome shotgun (WGS) entry which is preliminary data.</text>
</comment>
<dbReference type="Gene3D" id="1.25.40.550">
    <property type="entry name" value="Aar2, C-terminal domain-like"/>
    <property type="match status" value="1"/>
</dbReference>
<dbReference type="InterPro" id="IPR038516">
    <property type="entry name" value="AAR2_N_sf"/>
</dbReference>
<reference evidence="5" key="1">
    <citation type="journal article" date="2020" name="Stud. Mycol.">
        <title>101 Dothideomycetes genomes: a test case for predicting lifestyles and emergence of pathogens.</title>
        <authorList>
            <person name="Haridas S."/>
            <person name="Albert R."/>
            <person name="Binder M."/>
            <person name="Bloem J."/>
            <person name="Labutti K."/>
            <person name="Salamov A."/>
            <person name="Andreopoulos B."/>
            <person name="Baker S."/>
            <person name="Barry K."/>
            <person name="Bills G."/>
            <person name="Bluhm B."/>
            <person name="Cannon C."/>
            <person name="Castanera R."/>
            <person name="Culley D."/>
            <person name="Daum C."/>
            <person name="Ezra D."/>
            <person name="Gonzalez J."/>
            <person name="Henrissat B."/>
            <person name="Kuo A."/>
            <person name="Liang C."/>
            <person name="Lipzen A."/>
            <person name="Lutzoni F."/>
            <person name="Magnuson J."/>
            <person name="Mondo S."/>
            <person name="Nolan M."/>
            <person name="Ohm R."/>
            <person name="Pangilinan J."/>
            <person name="Park H.-J."/>
            <person name="Ramirez L."/>
            <person name="Alfaro M."/>
            <person name="Sun H."/>
            <person name="Tritt A."/>
            <person name="Yoshinaga Y."/>
            <person name="Zwiers L.-H."/>
            <person name="Turgeon B."/>
            <person name="Goodwin S."/>
            <person name="Spatafora J."/>
            <person name="Crous P."/>
            <person name="Grigoriev I."/>
        </authorList>
    </citation>
    <scope>NUCLEOTIDE SEQUENCE</scope>
    <source>
        <strain evidence="5">CBS 101060</strain>
    </source>
</reference>
<dbReference type="PANTHER" id="PTHR12689:SF4">
    <property type="entry name" value="PROTEIN AAR2 HOMOLOG"/>
    <property type="match status" value="1"/>
</dbReference>
<dbReference type="Pfam" id="PF20981">
    <property type="entry name" value="AAR2_1st"/>
    <property type="match status" value="1"/>
</dbReference>
<dbReference type="InterPro" id="IPR007946">
    <property type="entry name" value="AAR2"/>
</dbReference>
<protein>
    <recommendedName>
        <fullName evidence="7">AAR2 domain-containing protein</fullName>
    </recommendedName>
</protein>
<dbReference type="CDD" id="cd13778">
    <property type="entry name" value="Aar2_C"/>
    <property type="match status" value="1"/>
</dbReference>
<dbReference type="InterPro" id="IPR033648">
    <property type="entry name" value="AAR2_C"/>
</dbReference>
<name>A0A9P4SI02_9PEZI</name>
<evidence type="ECO:0000259" key="4">
    <source>
        <dbReference type="Pfam" id="PF20981"/>
    </source>
</evidence>
<feature type="compositionally biased region" description="Acidic residues" evidence="2">
    <location>
        <begin position="412"/>
        <end position="429"/>
    </location>
</feature>
<feature type="domain" description="AAR2 N-terminal" evidence="4">
    <location>
        <begin position="9"/>
        <end position="148"/>
    </location>
</feature>
<proteinExistence type="inferred from homology"/>
<dbReference type="Gene3D" id="2.60.34.20">
    <property type="match status" value="1"/>
</dbReference>
<dbReference type="Proteomes" id="UP000799429">
    <property type="component" value="Unassembled WGS sequence"/>
</dbReference>
<dbReference type="OrthoDB" id="201752at2759"/>
<dbReference type="InterPro" id="IPR038514">
    <property type="entry name" value="AAR2_C_sf"/>
</dbReference>
<comment type="similarity">
    <text evidence="1">Belongs to the AAR2 family.</text>
</comment>
<evidence type="ECO:0000256" key="1">
    <source>
        <dbReference type="ARBA" id="ARBA00006281"/>
    </source>
</evidence>
<gene>
    <name evidence="5" type="ORF">M501DRAFT_994217</name>
</gene>
<evidence type="ECO:0000313" key="5">
    <source>
        <dbReference type="EMBL" id="KAF2843321.1"/>
    </source>
</evidence>
<dbReference type="CDD" id="cd13777">
    <property type="entry name" value="Aar2_N"/>
    <property type="match status" value="1"/>
</dbReference>
<evidence type="ECO:0008006" key="7">
    <source>
        <dbReference type="Google" id="ProtNLM"/>
    </source>
</evidence>
<evidence type="ECO:0000259" key="3">
    <source>
        <dbReference type="Pfam" id="PF05282"/>
    </source>
</evidence>
<evidence type="ECO:0000313" key="6">
    <source>
        <dbReference type="Proteomes" id="UP000799429"/>
    </source>
</evidence>
<dbReference type="EMBL" id="MU006089">
    <property type="protein sequence ID" value="KAF2843321.1"/>
    <property type="molecule type" value="Genomic_DNA"/>
</dbReference>
<dbReference type="GO" id="GO:0000244">
    <property type="term" value="P:spliceosomal tri-snRNP complex assembly"/>
    <property type="evidence" value="ECO:0007669"/>
    <property type="project" value="TreeGrafter"/>
</dbReference>
<feature type="domain" description="AAR2 C-terminal" evidence="3">
    <location>
        <begin position="188"/>
        <end position="350"/>
    </location>
</feature>
<dbReference type="Pfam" id="PF05282">
    <property type="entry name" value="AAR2"/>
    <property type="match status" value="1"/>
</dbReference>
<dbReference type="AlphaFoldDB" id="A0A9P4SI02"/>
<feature type="region of interest" description="Disordered" evidence="2">
    <location>
        <begin position="373"/>
        <end position="429"/>
    </location>
</feature>
<dbReference type="PANTHER" id="PTHR12689">
    <property type="entry name" value="A1 CISTRON SPLICING FACTOR AAR2-RELATED"/>
    <property type="match status" value="1"/>
</dbReference>
<evidence type="ECO:0000256" key="2">
    <source>
        <dbReference type="SAM" id="MobiDB-lite"/>
    </source>
</evidence>
<feature type="compositionally biased region" description="Acidic residues" evidence="2">
    <location>
        <begin position="373"/>
        <end position="382"/>
    </location>
</feature>
<dbReference type="InterPro" id="IPR033647">
    <property type="entry name" value="Aar2_N"/>
</dbReference>